<dbReference type="GO" id="GO:0016020">
    <property type="term" value="C:membrane"/>
    <property type="evidence" value="ECO:0007669"/>
    <property type="project" value="UniProtKB-SubCell"/>
</dbReference>
<dbReference type="AlphaFoldDB" id="I0Z6U9"/>
<evidence type="ECO:0000256" key="4">
    <source>
        <dbReference type="ARBA" id="ARBA00023136"/>
    </source>
</evidence>
<dbReference type="EMBL" id="AGSI01000002">
    <property type="protein sequence ID" value="EIE26368.1"/>
    <property type="molecule type" value="Genomic_DNA"/>
</dbReference>
<feature type="transmembrane region" description="Helical" evidence="5">
    <location>
        <begin position="401"/>
        <end position="420"/>
    </location>
</feature>
<evidence type="ECO:0000256" key="1">
    <source>
        <dbReference type="ARBA" id="ARBA00004141"/>
    </source>
</evidence>
<keyword evidence="8" id="KW-1185">Reference proteome</keyword>
<feature type="transmembrane region" description="Helical" evidence="5">
    <location>
        <begin position="426"/>
        <end position="449"/>
    </location>
</feature>
<feature type="transmembrane region" description="Helical" evidence="5">
    <location>
        <begin position="461"/>
        <end position="484"/>
    </location>
</feature>
<dbReference type="PANTHER" id="PTHR21576">
    <property type="entry name" value="UNCHARACTERIZED NODULIN-LIKE PROTEIN"/>
    <property type="match status" value="1"/>
</dbReference>
<feature type="transmembrane region" description="Helical" evidence="5">
    <location>
        <begin position="255"/>
        <end position="278"/>
    </location>
</feature>
<feature type="transmembrane region" description="Helical" evidence="5">
    <location>
        <begin position="332"/>
        <end position="351"/>
    </location>
</feature>
<accession>I0Z6U9</accession>
<proteinExistence type="predicted"/>
<feature type="transmembrane region" description="Helical" evidence="5">
    <location>
        <begin position="185"/>
        <end position="210"/>
    </location>
</feature>
<feature type="domain" description="Nodulin-like" evidence="6">
    <location>
        <begin position="21"/>
        <end position="272"/>
    </location>
</feature>
<comment type="subcellular location">
    <subcellularLocation>
        <location evidence="1">Membrane</location>
        <topology evidence="1">Multi-pass membrane protein</topology>
    </subcellularLocation>
</comment>
<dbReference type="InterPro" id="IPR010658">
    <property type="entry name" value="Nodulin-like"/>
</dbReference>
<name>I0Z6U9_COCSC</name>
<dbReference type="Pfam" id="PF07690">
    <property type="entry name" value="MFS_1"/>
    <property type="match status" value="1"/>
</dbReference>
<dbReference type="GeneID" id="17044378"/>
<comment type="caution">
    <text evidence="7">The sequence shown here is derived from an EMBL/GenBank/DDBJ whole genome shotgun (WGS) entry which is preliminary data.</text>
</comment>
<dbReference type="PANTHER" id="PTHR21576:SF158">
    <property type="entry name" value="RIBOSOMAL RNA-PROCESSING PROTEIN 12-LIKE CONSERVED DOMAIN-CONTAINING PROTEIN"/>
    <property type="match status" value="1"/>
</dbReference>
<reference evidence="7 8" key="1">
    <citation type="journal article" date="2012" name="Genome Biol.">
        <title>The genome of the polar eukaryotic microalga coccomyxa subellipsoidea reveals traits of cold adaptation.</title>
        <authorList>
            <person name="Blanc G."/>
            <person name="Agarkova I."/>
            <person name="Grimwood J."/>
            <person name="Kuo A."/>
            <person name="Brueggeman A."/>
            <person name="Dunigan D."/>
            <person name="Gurnon J."/>
            <person name="Ladunga I."/>
            <person name="Lindquist E."/>
            <person name="Lucas S."/>
            <person name="Pangilinan J."/>
            <person name="Proschold T."/>
            <person name="Salamov A."/>
            <person name="Schmutz J."/>
            <person name="Weeks D."/>
            <person name="Yamada T."/>
            <person name="Claverie J.M."/>
            <person name="Grigoriev I."/>
            <person name="Van Etten J."/>
            <person name="Lomsadze A."/>
            <person name="Borodovsky M."/>
        </authorList>
    </citation>
    <scope>NUCLEOTIDE SEQUENCE [LARGE SCALE GENOMIC DNA]</scope>
    <source>
        <strain evidence="7 8">C-169</strain>
    </source>
</reference>
<dbReference type="SUPFAM" id="SSF103473">
    <property type="entry name" value="MFS general substrate transporter"/>
    <property type="match status" value="1"/>
</dbReference>
<dbReference type="GO" id="GO:0022857">
    <property type="term" value="F:transmembrane transporter activity"/>
    <property type="evidence" value="ECO:0007669"/>
    <property type="project" value="InterPro"/>
</dbReference>
<keyword evidence="2 5" id="KW-0812">Transmembrane</keyword>
<evidence type="ECO:0000313" key="7">
    <source>
        <dbReference type="EMBL" id="EIE26368.1"/>
    </source>
</evidence>
<dbReference type="InterPro" id="IPR036259">
    <property type="entry name" value="MFS_trans_sf"/>
</dbReference>
<dbReference type="KEGG" id="csl:COCSUDRAFT_46061"/>
<feature type="transmembrane region" description="Helical" evidence="5">
    <location>
        <begin position="357"/>
        <end position="380"/>
    </location>
</feature>
<organism evidence="7 8">
    <name type="scientific">Coccomyxa subellipsoidea (strain C-169)</name>
    <name type="common">Green microalga</name>
    <dbReference type="NCBI Taxonomy" id="574566"/>
    <lineage>
        <taxon>Eukaryota</taxon>
        <taxon>Viridiplantae</taxon>
        <taxon>Chlorophyta</taxon>
        <taxon>core chlorophytes</taxon>
        <taxon>Trebouxiophyceae</taxon>
        <taxon>Trebouxiophyceae incertae sedis</taxon>
        <taxon>Coccomyxaceae</taxon>
        <taxon>Coccomyxa</taxon>
        <taxon>Coccomyxa subellipsoidea</taxon>
    </lineage>
</organism>
<keyword evidence="3 5" id="KW-1133">Transmembrane helix</keyword>
<dbReference type="OrthoDB" id="410267at2759"/>
<evidence type="ECO:0000256" key="3">
    <source>
        <dbReference type="ARBA" id="ARBA00022989"/>
    </source>
</evidence>
<dbReference type="Pfam" id="PF06813">
    <property type="entry name" value="Nodulin-like"/>
    <property type="match status" value="1"/>
</dbReference>
<evidence type="ECO:0000256" key="5">
    <source>
        <dbReference type="SAM" id="Phobius"/>
    </source>
</evidence>
<sequence>MAPPQSDVLPVNIRESFYWSKWLTFSASALIMLCAGLSYSYGIWSSTIKERYQLSQLQVAGIGTAGNIGGYLAIFAGLFYDWTRGMNRVGPRATVWVGVGMHFVGYMTLWAAAHGNIKLPYWALLAITFLACNAQTWFETGSMVTSIRNFDTERGTVIGILKAFLGLSGSFFTTVYVSFLDPDAVSFLMMLAIVPSAIVLTCSCFVNYVPYIQVEPHTKSHAFHLACTTVLGLAAYQAVIALARNSEGFDFWGGVLMTGANATLLFPMLAIPIIFGGLRSRRLRDLSPPEVQQEAVDLPPELQPFLADDDASDSPVNIYRDKSPARCLRSQSFWYLFFSSAVCSGAGLTLLNNTAQMVDALGGGTSTAVFVSVYSIANCLGRLCSGFLPDRMMSERDMPRTVSLIFLSALTFVACLLNAFARLEFFGISAAVTGFAFGGFQGVVPAIASEIFGLRNLATNYSLLQLGPAVCSYVQATYLAGTLYERAMDRHHDTGLTCLGSDCFQAVFLINAGLSLGAVLTSTLLWRRTKHLYSKVIEVTKAERAKRGLRGEFEEARQLIKRMGAENKLMHAILSRGRSLVGDLQGAMPGGGNGAGASPALQSAVDALSGFLADARRLLDEQAALYRRFDELPNWRKGLTG</sequence>
<evidence type="ECO:0000259" key="6">
    <source>
        <dbReference type="Pfam" id="PF06813"/>
    </source>
</evidence>
<dbReference type="InterPro" id="IPR011701">
    <property type="entry name" value="MFS"/>
</dbReference>
<gene>
    <name evidence="7" type="ORF">COCSUDRAFT_46061</name>
</gene>
<protein>
    <submittedName>
        <fullName evidence="7">MFS general substrate transporter</fullName>
    </submittedName>
</protein>
<evidence type="ECO:0000256" key="2">
    <source>
        <dbReference type="ARBA" id="ARBA00022692"/>
    </source>
</evidence>
<feature type="transmembrane region" description="Helical" evidence="5">
    <location>
        <begin position="56"/>
        <end position="81"/>
    </location>
</feature>
<dbReference type="Proteomes" id="UP000007264">
    <property type="component" value="Unassembled WGS sequence"/>
</dbReference>
<evidence type="ECO:0000313" key="8">
    <source>
        <dbReference type="Proteomes" id="UP000007264"/>
    </source>
</evidence>
<dbReference type="RefSeq" id="XP_005650912.1">
    <property type="nucleotide sequence ID" value="XM_005650855.1"/>
</dbReference>
<feature type="transmembrane region" description="Helical" evidence="5">
    <location>
        <begin position="222"/>
        <end position="243"/>
    </location>
</feature>
<dbReference type="Gene3D" id="1.20.1250.20">
    <property type="entry name" value="MFS general substrate transporter like domains"/>
    <property type="match status" value="2"/>
</dbReference>
<feature type="transmembrane region" description="Helical" evidence="5">
    <location>
        <begin position="159"/>
        <end position="179"/>
    </location>
</feature>
<feature type="transmembrane region" description="Helical" evidence="5">
    <location>
        <begin position="22"/>
        <end position="44"/>
    </location>
</feature>
<keyword evidence="4 5" id="KW-0472">Membrane</keyword>
<dbReference type="eggNOG" id="ENOG502QSPA">
    <property type="taxonomic scope" value="Eukaryota"/>
</dbReference>
<feature type="transmembrane region" description="Helical" evidence="5">
    <location>
        <begin position="93"/>
        <end position="113"/>
    </location>
</feature>
<feature type="transmembrane region" description="Helical" evidence="5">
    <location>
        <begin position="504"/>
        <end position="526"/>
    </location>
</feature>